<gene>
    <name evidence="1" type="ORF">GCM10023330_06530</name>
</gene>
<evidence type="ECO:0000313" key="2">
    <source>
        <dbReference type="Proteomes" id="UP001501433"/>
    </source>
</evidence>
<reference evidence="2" key="1">
    <citation type="journal article" date="2019" name="Int. J. Syst. Evol. Microbiol.">
        <title>The Global Catalogue of Microorganisms (GCM) 10K type strain sequencing project: providing services to taxonomists for standard genome sequencing and annotation.</title>
        <authorList>
            <consortium name="The Broad Institute Genomics Platform"/>
            <consortium name="The Broad Institute Genome Sequencing Center for Infectious Disease"/>
            <person name="Wu L."/>
            <person name="Ma J."/>
        </authorList>
    </citation>
    <scope>NUCLEOTIDE SEQUENCE [LARGE SCALE GENOMIC DNA]</scope>
    <source>
        <strain evidence="2">JCM 18325</strain>
    </source>
</reference>
<evidence type="ECO:0000313" key="1">
    <source>
        <dbReference type="EMBL" id="GAA4803071.1"/>
    </source>
</evidence>
<keyword evidence="2" id="KW-1185">Reference proteome</keyword>
<sequence>MERRISFFALFILGFTLLSTQCDEDAVMTQDEDKEMLLSLKQDIEALANTSVCNESTECKYIPLGSKPCGGPWSYLVYSTSIDTETLETMVANYNQKEAEYNTKYGIVSDCALVNPPSEIVCGNNSCVAIY</sequence>
<protein>
    <submittedName>
        <fullName evidence="1">Uncharacterized protein</fullName>
    </submittedName>
</protein>
<proteinExistence type="predicted"/>
<dbReference type="RefSeq" id="WP_345275499.1">
    <property type="nucleotide sequence ID" value="NZ_BAABJW010000001.1"/>
</dbReference>
<accession>A0ABP9C058</accession>
<dbReference type="Proteomes" id="UP001501433">
    <property type="component" value="Unassembled WGS sequence"/>
</dbReference>
<name>A0ABP9C058_9FLAO</name>
<comment type="caution">
    <text evidence="1">The sequence shown here is derived from an EMBL/GenBank/DDBJ whole genome shotgun (WGS) entry which is preliminary data.</text>
</comment>
<organism evidence="1 2">
    <name type="scientific">Litoribaculum gwangyangense</name>
    <dbReference type="NCBI Taxonomy" id="1130722"/>
    <lineage>
        <taxon>Bacteria</taxon>
        <taxon>Pseudomonadati</taxon>
        <taxon>Bacteroidota</taxon>
        <taxon>Flavobacteriia</taxon>
        <taxon>Flavobacteriales</taxon>
        <taxon>Flavobacteriaceae</taxon>
        <taxon>Litoribaculum</taxon>
    </lineage>
</organism>
<dbReference type="EMBL" id="BAABJW010000001">
    <property type="protein sequence ID" value="GAA4803071.1"/>
    <property type="molecule type" value="Genomic_DNA"/>
</dbReference>